<sequence>MDFHEKLKKVEKFAHSKWNSPKQKTLDNTVTQTIYSELSAEPPVPRAYLDVLVRTKYVQNWLWRYFHRDISESHLLSLVILANYHPQLLVVLLDDKVKTRELLARLISQYNSTNSINSKVLILGFWSNVVSFPSNSVPWDEIFGVLALDDLEYHSTVYEKELEEAKIQFESLGDDEKGDSYMLKGWMYTIIEIAYHETVSLTDKRLRRALFVFLLDSLSNKRCTYLSTLLFETNIANLRWCGEVMRKDSELIALYDDLIYGLSHFKSPRDQLLNIQKLAIQGNFDKKLDFVLDTNDPEMINESSLSKLTEGELKELSVQCRTSSKLFDSMDTRKGLMIALLPQNARDRLYDLRILPTSSLIYPESALSSNKCYFSKEDLFYRKFLSEKANFYSEISSYLAKIIGKPAGKSIINLISEVEVQRTSRPIIDSETNLSVILEIILEKGNYDTLDVKGNSLKGSPVLLLAESGGAASIALGGELISVQREKSKRKIKVSVGSDVDDEFVKNLHLVTRLPKALKSKFEDLKSIKYSFQHSETVAIPDWIADTILGAENARPVPGPSVFKFGSVFESYPELEKSLASWEVTLETQEQQPGQKKRKGAKFEGNSTAESPFLVRIGKSKAKVVPYESIAGFKNDLELTLSSAQTDAMVSILKDGLVSIEGLPGTGKNSVLASAISIISSSFPKERVLIIGRSNGLLEKISSSLESCGLTILNLCKASNPQLPSLLEQVDHLAESLGIVGEYGNDPTSAAALLEEIERRWTRFLETVHSRGISNEVISEEYPFVYEFDPSVEARKNMLLAISNYNETIDLFRRVEQSKFENLPSDSETLRANVKLIASANVVIMRQSHLTAHIENNIKFRFDSLFMLSSESLEEVDFARCFSVLSSQALLKRVVFVGTGLRHDDSALIVDRMDKFKGVKKMNLLEQYVQSGEIGRLIGYSKDQTKSLMTTNHFNPGFAQICQLIDVAEYNGRSPVSELSPGVFQNVAEAEYAVAIYTYMALLNYPLNQITILTSSNAQKSLIDEVASVRLGDQNIALPEVATTYEFEGQQQNYVIVSCVHGDLLQSRMELERLIASSGLGLYILGDFERLRSTEGIRLEQTAAETNLKLVEGEKHGEERQVKRKALVMKDLAQFGKLVHDMLASKID</sequence>
<dbReference type="InterPro" id="IPR027417">
    <property type="entry name" value="P-loop_NTPase"/>
</dbReference>
<dbReference type="AlphaFoldDB" id="W6MUE6"/>
<accession>W6MUE6</accession>
<dbReference type="STRING" id="1382522.W6MUE6"/>
<dbReference type="OrthoDB" id="1879at2759"/>
<protein>
    <recommendedName>
        <fullName evidence="1">DNA2/NAM7 helicase-like C-terminal domain-containing protein</fullName>
    </recommendedName>
</protein>
<evidence type="ECO:0000259" key="1">
    <source>
        <dbReference type="Pfam" id="PF13087"/>
    </source>
</evidence>
<reference evidence="2" key="1">
    <citation type="submission" date="2013-12" db="EMBL/GenBank/DDBJ databases">
        <authorList>
            <person name="Genoscope - CEA"/>
        </authorList>
    </citation>
    <scope>NUCLEOTIDE SEQUENCE</scope>
    <source>
        <strain evidence="2">CBS 1993</strain>
    </source>
</reference>
<organism evidence="2 3">
    <name type="scientific">Kuraishia capsulata CBS 1993</name>
    <dbReference type="NCBI Taxonomy" id="1382522"/>
    <lineage>
        <taxon>Eukaryota</taxon>
        <taxon>Fungi</taxon>
        <taxon>Dikarya</taxon>
        <taxon>Ascomycota</taxon>
        <taxon>Saccharomycotina</taxon>
        <taxon>Pichiomycetes</taxon>
        <taxon>Pichiales</taxon>
        <taxon>Pichiaceae</taxon>
        <taxon>Kuraishia</taxon>
    </lineage>
</organism>
<dbReference type="HOGENOM" id="CLU_278991_0_0_1"/>
<dbReference type="Proteomes" id="UP000019384">
    <property type="component" value="Unassembled WGS sequence"/>
</dbReference>
<dbReference type="RefSeq" id="XP_022461190.1">
    <property type="nucleotide sequence ID" value="XM_022600361.1"/>
</dbReference>
<name>W6MUE6_9ASCO</name>
<gene>
    <name evidence="2" type="ORF">KUCA_T00005190001</name>
</gene>
<dbReference type="Pfam" id="PF13087">
    <property type="entry name" value="AAA_12"/>
    <property type="match status" value="1"/>
</dbReference>
<proteinExistence type="predicted"/>
<dbReference type="PANTHER" id="PTHR10887:SF5">
    <property type="entry name" value="RNA HELICASE AQUARIUS"/>
    <property type="match status" value="1"/>
</dbReference>
<dbReference type="GeneID" id="34522578"/>
<dbReference type="InterPro" id="IPR041679">
    <property type="entry name" value="DNA2/NAM7-like_C"/>
</dbReference>
<keyword evidence="3" id="KW-1185">Reference proteome</keyword>
<evidence type="ECO:0000313" key="3">
    <source>
        <dbReference type="Proteomes" id="UP000019384"/>
    </source>
</evidence>
<dbReference type="Gene3D" id="3.40.50.300">
    <property type="entry name" value="P-loop containing nucleotide triphosphate hydrolases"/>
    <property type="match status" value="2"/>
</dbReference>
<dbReference type="PANTHER" id="PTHR10887">
    <property type="entry name" value="DNA2/NAM7 HELICASE FAMILY"/>
    <property type="match status" value="1"/>
</dbReference>
<dbReference type="SUPFAM" id="SSF52540">
    <property type="entry name" value="P-loop containing nucleoside triphosphate hydrolases"/>
    <property type="match status" value="1"/>
</dbReference>
<dbReference type="EMBL" id="HG793130">
    <property type="protein sequence ID" value="CDK29202.1"/>
    <property type="molecule type" value="Genomic_DNA"/>
</dbReference>
<dbReference type="GO" id="GO:0003729">
    <property type="term" value="F:mRNA binding"/>
    <property type="evidence" value="ECO:0007669"/>
    <property type="project" value="TreeGrafter"/>
</dbReference>
<evidence type="ECO:0000313" key="2">
    <source>
        <dbReference type="EMBL" id="CDK29202.1"/>
    </source>
</evidence>
<feature type="domain" description="DNA2/NAM7 helicase-like C-terminal" evidence="1">
    <location>
        <begin position="945"/>
        <end position="1063"/>
    </location>
</feature>
<reference evidence="2" key="2">
    <citation type="submission" date="2014-02" db="EMBL/GenBank/DDBJ databases">
        <title>Complete DNA sequence of /Kuraishia capsulata/ illustrates novel genomic features among budding yeasts (/Saccharomycotina/).</title>
        <authorList>
            <person name="Morales L."/>
            <person name="Noel B."/>
            <person name="Porcel B."/>
            <person name="Marcet-Houben M."/>
            <person name="Hullo M-F."/>
            <person name="Sacerdot C."/>
            <person name="Tekaia F."/>
            <person name="Leh-Louis V."/>
            <person name="Despons L."/>
            <person name="Khanna V."/>
            <person name="Aury J-M."/>
            <person name="Barbe V."/>
            <person name="Couloux A."/>
            <person name="Labadie K."/>
            <person name="Pelletier E."/>
            <person name="Souciet J-L."/>
            <person name="Boekhout T."/>
            <person name="Gabaldon T."/>
            <person name="Wincker P."/>
            <person name="Dujon B."/>
        </authorList>
    </citation>
    <scope>NUCLEOTIDE SEQUENCE</scope>
    <source>
        <strain evidence="2">CBS 1993</strain>
    </source>
</reference>
<dbReference type="GO" id="GO:0071013">
    <property type="term" value="C:catalytic step 2 spliceosome"/>
    <property type="evidence" value="ECO:0007669"/>
    <property type="project" value="TreeGrafter"/>
</dbReference>
<dbReference type="InterPro" id="IPR045055">
    <property type="entry name" value="DNA2/NAM7-like"/>
</dbReference>